<evidence type="ECO:0000313" key="5">
    <source>
        <dbReference type="EMBL" id="KAL1404971.1"/>
    </source>
</evidence>
<dbReference type="InterPro" id="IPR036864">
    <property type="entry name" value="Zn2-C6_fun-type_DNA-bd_sf"/>
</dbReference>
<dbReference type="SUPFAM" id="SSF57701">
    <property type="entry name" value="Zn2/Cys6 DNA-binding domain"/>
    <property type="match status" value="1"/>
</dbReference>
<keyword evidence="2" id="KW-0539">Nucleus</keyword>
<dbReference type="CDD" id="cd00067">
    <property type="entry name" value="GAL4"/>
    <property type="match status" value="1"/>
</dbReference>
<organism evidence="5 6">
    <name type="scientific">Vanrija albida</name>
    <dbReference type="NCBI Taxonomy" id="181172"/>
    <lineage>
        <taxon>Eukaryota</taxon>
        <taxon>Fungi</taxon>
        <taxon>Dikarya</taxon>
        <taxon>Basidiomycota</taxon>
        <taxon>Agaricomycotina</taxon>
        <taxon>Tremellomycetes</taxon>
        <taxon>Trichosporonales</taxon>
        <taxon>Trichosporonaceae</taxon>
        <taxon>Vanrija</taxon>
    </lineage>
</organism>
<dbReference type="Proteomes" id="UP001565368">
    <property type="component" value="Unassembled WGS sequence"/>
</dbReference>
<dbReference type="SMART" id="SM00066">
    <property type="entry name" value="GAL4"/>
    <property type="match status" value="1"/>
</dbReference>
<dbReference type="PANTHER" id="PTHR37534">
    <property type="entry name" value="TRANSCRIPTIONAL ACTIVATOR PROTEIN UGA3"/>
    <property type="match status" value="1"/>
</dbReference>
<feature type="compositionally biased region" description="Polar residues" evidence="3">
    <location>
        <begin position="107"/>
        <end position="127"/>
    </location>
</feature>
<keyword evidence="6" id="KW-1185">Reference proteome</keyword>
<dbReference type="PANTHER" id="PTHR37534:SF39">
    <property type="entry name" value="TRANSCRIPTION FACTOR DOMAIN-CONTAINING PROTEIN"/>
    <property type="match status" value="1"/>
</dbReference>
<dbReference type="EMBL" id="JBBXJM010000007">
    <property type="protein sequence ID" value="KAL1404971.1"/>
    <property type="molecule type" value="Genomic_DNA"/>
</dbReference>
<comment type="caution">
    <text evidence="5">The sequence shown here is derived from an EMBL/GenBank/DDBJ whole genome shotgun (WGS) entry which is preliminary data.</text>
</comment>
<proteinExistence type="predicted"/>
<feature type="domain" description="Zn(2)-C6 fungal-type" evidence="4">
    <location>
        <begin position="29"/>
        <end position="80"/>
    </location>
</feature>
<evidence type="ECO:0000256" key="3">
    <source>
        <dbReference type="SAM" id="MobiDB-lite"/>
    </source>
</evidence>
<dbReference type="InterPro" id="IPR021858">
    <property type="entry name" value="Fun_TF"/>
</dbReference>
<dbReference type="GeneID" id="95989627"/>
<evidence type="ECO:0000256" key="2">
    <source>
        <dbReference type="ARBA" id="ARBA00023242"/>
    </source>
</evidence>
<accession>A0ABR3PRK0</accession>
<sequence>MPRSLSEVARSASAAAADAESVQRRRRYQRKSTGCRACRLHHVKCVEGVVAASGRKTSCRRCLETRRECFYPVGGSVRRGELAKEPWVRAEDPGDDVIEIERDPPSSAGSSVARRQTSITASSSGANTPSLPISTLFELLSPSPAAPLSTFTIASLSTSPLERSAVTFFETRGCTDIVSVATPSRNWIFTQLLPRAFVSLLTPNGAAPNGGALTPAGGGDAPALLRRWLHNNLLELSCIQRSHIEGDAHKAAIWRAEAARFRNIADGAMFRAKVLYPGQWKTDEYLMGFYIRCVSELLTDGEFNIDASTYADLPSGADSDFHAIVRQLVTIYAIQKFACTPVEKMPAALPQVELLPDRPGLRTVEDYFGLTARAAGLLLRISTLVAQRGVLLAMGNSGEVASLLLASEAEGVMTQLVDAWEWDEERWDAGRPPRVQRGNEVMRCALVALLHCEVLNRGLEDPRIADFRKRGLELVADSEADTLPGLVWPLSILAIYTHDKDERTSLHDLIKLAITVSYGAGFPSPDDVFELCWDILDSRGEYENGIAPWREATKMFGKSLLL</sequence>
<gene>
    <name evidence="5" type="ORF">Q8F55_008584</name>
</gene>
<dbReference type="Pfam" id="PF11951">
    <property type="entry name" value="Fungal_trans_2"/>
    <property type="match status" value="1"/>
</dbReference>
<name>A0ABR3PRK0_9TREE</name>
<evidence type="ECO:0000256" key="1">
    <source>
        <dbReference type="ARBA" id="ARBA00004123"/>
    </source>
</evidence>
<evidence type="ECO:0000259" key="4">
    <source>
        <dbReference type="SMART" id="SM00066"/>
    </source>
</evidence>
<dbReference type="InterPro" id="IPR001138">
    <property type="entry name" value="Zn2Cys6_DnaBD"/>
</dbReference>
<evidence type="ECO:0000313" key="6">
    <source>
        <dbReference type="Proteomes" id="UP001565368"/>
    </source>
</evidence>
<dbReference type="RefSeq" id="XP_069204915.1">
    <property type="nucleotide sequence ID" value="XM_069356978.1"/>
</dbReference>
<reference evidence="5 6" key="1">
    <citation type="submission" date="2023-08" db="EMBL/GenBank/DDBJ databases">
        <title>Annotated Genome Sequence of Vanrija albida AlHP1.</title>
        <authorList>
            <person name="Herzog R."/>
        </authorList>
    </citation>
    <scope>NUCLEOTIDE SEQUENCE [LARGE SCALE GENOMIC DNA]</scope>
    <source>
        <strain evidence="5 6">AlHP1</strain>
    </source>
</reference>
<feature type="region of interest" description="Disordered" evidence="3">
    <location>
        <begin position="97"/>
        <end position="127"/>
    </location>
</feature>
<comment type="subcellular location">
    <subcellularLocation>
        <location evidence="1">Nucleus</location>
    </subcellularLocation>
</comment>
<protein>
    <recommendedName>
        <fullName evidence="4">Zn(2)-C6 fungal-type domain-containing protein</fullName>
    </recommendedName>
</protein>